<evidence type="ECO:0000256" key="1">
    <source>
        <dbReference type="SAM" id="MobiDB-lite"/>
    </source>
</evidence>
<dbReference type="VEuPathDB" id="TriTrypDB:TcG_10659"/>
<dbReference type="Pfam" id="PF24466">
    <property type="entry name" value="DUF7578"/>
    <property type="match status" value="2"/>
</dbReference>
<accession>A0A2V2VLR2</accession>
<feature type="domain" description="Retrotransposon hot spot protein N-terminal" evidence="2">
    <location>
        <begin position="339"/>
        <end position="442"/>
    </location>
</feature>
<dbReference type="VEuPathDB" id="TriTrypDB:TcCLB.509457.50"/>
<evidence type="ECO:0000313" key="5">
    <source>
        <dbReference type="Proteomes" id="UP000246121"/>
    </source>
</evidence>
<reference evidence="4 5" key="1">
    <citation type="journal article" date="2018" name="Microb. Genom.">
        <title>Expanding an expanded genome: long-read sequencing of Trypanosoma cruzi.</title>
        <authorList>
            <person name="Berna L."/>
            <person name="Rodriguez M."/>
            <person name="Chiribao M.L."/>
            <person name="Parodi-Talice A."/>
            <person name="Pita S."/>
            <person name="Rijo G."/>
            <person name="Alvarez-Valin F."/>
            <person name="Robello C."/>
        </authorList>
    </citation>
    <scope>NUCLEOTIDE SEQUENCE [LARGE SCALE GENOMIC DNA]</scope>
    <source>
        <strain evidence="4 5">Dm28c</strain>
    </source>
</reference>
<dbReference type="VEuPathDB" id="TriTrypDB:TCSYLVIO_002746"/>
<sequence>MPPKRNRVQGGNARSRASAVPQGVRQRRARPESEDVTDQPAATRRRLEETRRPQWTMSSSVEDILLEGSTNMANMKLNDFLRNYVGGRAAVDEDSNVTMRVFVQEPDGYVQDQELLEEILNLPAYQALEERKKLLEAINKLHHERVVSLEQWRDYEGKDTVTLLECEKLNGVLTQLLREERREAEERARREHQERFTLTTTIRGVLFRGRVRVKEMKLNDFLTMELEGKGILRANRNVLLEEFFIDPTRYIHDAGVLNEIRATGAYARMERTVRDEMDLEEEVRKLHDKGVNNVLGWSRAAEEVKAAVRDDTKNSLDAALEEARIPTTTSAPEKLEGYYESVYNASWHHVVEFPGGEGTGMEVKEGEPEQSWTYRKAERTIEMDDGVEQSGAARLRLMVLTSDKAWPYTWAGSEHICDCCVNCEVERVWQFVKRDLTEWFAVTVRPCFRLRSVC</sequence>
<dbReference type="VEuPathDB" id="TriTrypDB:C4B63_16g204"/>
<feature type="domain" description="DUF7578" evidence="3">
    <location>
        <begin position="212"/>
        <end position="276"/>
    </location>
</feature>
<proteinExistence type="predicted"/>
<organism evidence="4 5">
    <name type="scientific">Trypanosoma cruzi</name>
    <dbReference type="NCBI Taxonomy" id="5693"/>
    <lineage>
        <taxon>Eukaryota</taxon>
        <taxon>Discoba</taxon>
        <taxon>Euglenozoa</taxon>
        <taxon>Kinetoplastea</taxon>
        <taxon>Metakinetoplastina</taxon>
        <taxon>Trypanosomatida</taxon>
        <taxon>Trypanosomatidae</taxon>
        <taxon>Trypanosoma</taxon>
        <taxon>Schizotrypanum</taxon>
    </lineage>
</organism>
<dbReference type="VEuPathDB" id="TriTrypDB:TCDM_10750"/>
<comment type="caution">
    <text evidence="4">The sequence shown here is derived from an EMBL/GenBank/DDBJ whole genome shotgun (WGS) entry which is preliminary data.</text>
</comment>
<dbReference type="InterPro" id="IPR056000">
    <property type="entry name" value="DUF7578"/>
</dbReference>
<evidence type="ECO:0000259" key="2">
    <source>
        <dbReference type="Pfam" id="PF20445"/>
    </source>
</evidence>
<name>A0A2V2VLR2_TRYCR</name>
<dbReference type="Pfam" id="PF20445">
    <property type="entry name" value="RHS_N"/>
    <property type="match status" value="1"/>
</dbReference>
<gene>
    <name evidence="4" type="ORF">C4B63_16g204</name>
</gene>
<dbReference type="VEuPathDB" id="TriTrypDB:TcCL_Unassigned04271"/>
<dbReference type="VEuPathDB" id="TriTrypDB:Tc_MARK_8937"/>
<dbReference type="InterPro" id="IPR046835">
    <property type="entry name" value="RHS_N"/>
</dbReference>
<dbReference type="VEuPathDB" id="TriTrypDB:TcBrA4_0157950"/>
<evidence type="ECO:0000313" key="4">
    <source>
        <dbReference type="EMBL" id="PWU97375.1"/>
    </source>
</evidence>
<protein>
    <submittedName>
        <fullName evidence="4">Putative retrotransposon hot spot protein (RHS,)</fullName>
    </submittedName>
</protein>
<dbReference type="Proteomes" id="UP000246121">
    <property type="component" value="Unassembled WGS sequence"/>
</dbReference>
<dbReference type="NCBIfam" id="TIGR01631">
    <property type="entry name" value="Trypano_RHS"/>
    <property type="match status" value="2"/>
</dbReference>
<dbReference type="VEuPathDB" id="TriTrypDB:C3747_83g112"/>
<feature type="region of interest" description="Disordered" evidence="1">
    <location>
        <begin position="1"/>
        <end position="54"/>
    </location>
</feature>
<dbReference type="InterPro" id="IPR006518">
    <property type="entry name" value="Trypano_RHS"/>
</dbReference>
<dbReference type="AlphaFoldDB" id="A0A2V2VLR2"/>
<dbReference type="EMBL" id="PRFA01000016">
    <property type="protein sequence ID" value="PWU97375.1"/>
    <property type="molecule type" value="Genomic_DNA"/>
</dbReference>
<evidence type="ECO:0000259" key="3">
    <source>
        <dbReference type="Pfam" id="PF24466"/>
    </source>
</evidence>
<feature type="domain" description="DUF7578" evidence="3">
    <location>
        <begin position="72"/>
        <end position="134"/>
    </location>
</feature>